<name>A0ABY6P495_9NOCA</name>
<feature type="region of interest" description="Disordered" evidence="1">
    <location>
        <begin position="61"/>
        <end position="98"/>
    </location>
</feature>
<feature type="transmembrane region" description="Helical" evidence="2">
    <location>
        <begin position="7"/>
        <end position="28"/>
    </location>
</feature>
<feature type="compositionally biased region" description="Basic and acidic residues" evidence="1">
    <location>
        <begin position="70"/>
        <end position="98"/>
    </location>
</feature>
<keyword evidence="2" id="KW-1133">Transmembrane helix</keyword>
<gene>
    <name evidence="3" type="ORF">RHODO2019_06050</name>
</gene>
<keyword evidence="4" id="KW-1185">Reference proteome</keyword>
<protein>
    <recommendedName>
        <fullName evidence="5">DUF2933 domain-containing protein</fullName>
    </recommendedName>
</protein>
<evidence type="ECO:0000256" key="2">
    <source>
        <dbReference type="SAM" id="Phobius"/>
    </source>
</evidence>
<reference evidence="3" key="1">
    <citation type="submission" date="2022-10" db="EMBL/GenBank/DDBJ databases">
        <title>Rhodococcus sp.75.</title>
        <authorList>
            <person name="Sun M."/>
        </authorList>
    </citation>
    <scope>NUCLEOTIDE SEQUENCE</scope>
    <source>
        <strain evidence="3">75</strain>
    </source>
</reference>
<keyword evidence="2" id="KW-0812">Transmembrane</keyword>
<dbReference type="RefSeq" id="WP_265384097.1">
    <property type="nucleotide sequence ID" value="NZ_CP110615.1"/>
</dbReference>
<dbReference type="Proteomes" id="UP001164965">
    <property type="component" value="Chromosome"/>
</dbReference>
<evidence type="ECO:0000313" key="3">
    <source>
        <dbReference type="EMBL" id="UZJ25993.1"/>
    </source>
</evidence>
<accession>A0ABY6P495</accession>
<organism evidence="3 4">
    <name type="scientific">Rhodococcus antarcticus</name>
    <dbReference type="NCBI Taxonomy" id="2987751"/>
    <lineage>
        <taxon>Bacteria</taxon>
        <taxon>Bacillati</taxon>
        <taxon>Actinomycetota</taxon>
        <taxon>Actinomycetes</taxon>
        <taxon>Mycobacteriales</taxon>
        <taxon>Nocardiaceae</taxon>
        <taxon>Rhodococcus</taxon>
    </lineage>
</organism>
<sequence length="98" mass="10332">MNHKTHLYLMGGLVLVGAVVLFTGSGGAFGGGGLFLLVFLGFCFAMMFFMMRGMSGGGTGGGNDMGGMDGDARGGRHGTDVPTEREEEKFDDGNRRTW</sequence>
<keyword evidence="2" id="KW-0472">Membrane</keyword>
<evidence type="ECO:0000256" key="1">
    <source>
        <dbReference type="SAM" id="MobiDB-lite"/>
    </source>
</evidence>
<evidence type="ECO:0000313" key="4">
    <source>
        <dbReference type="Proteomes" id="UP001164965"/>
    </source>
</evidence>
<dbReference type="EMBL" id="CP110615">
    <property type="protein sequence ID" value="UZJ25993.1"/>
    <property type="molecule type" value="Genomic_DNA"/>
</dbReference>
<evidence type="ECO:0008006" key="5">
    <source>
        <dbReference type="Google" id="ProtNLM"/>
    </source>
</evidence>
<proteinExistence type="predicted"/>
<feature type="transmembrane region" description="Helical" evidence="2">
    <location>
        <begin position="34"/>
        <end position="51"/>
    </location>
</feature>